<keyword evidence="5 14" id="KW-0521">NADP</keyword>
<dbReference type="PRINTS" id="PR00411">
    <property type="entry name" value="PNDRDTASEI"/>
</dbReference>
<keyword evidence="7" id="KW-1015">Disulfide bond</keyword>
<keyword evidence="11" id="KW-0520">NAD</keyword>
<evidence type="ECO:0000256" key="1">
    <source>
        <dbReference type="ARBA" id="ARBA00007532"/>
    </source>
</evidence>
<dbReference type="SUPFAM" id="SSF55424">
    <property type="entry name" value="FAD/NAD-linked reductases, dimerisation (C-terminal) domain"/>
    <property type="match status" value="1"/>
</dbReference>
<comment type="catalytic activity">
    <reaction evidence="9 14">
        <text>2 glutathione + NADP(+) = glutathione disulfide + NADPH + H(+)</text>
        <dbReference type="Rhea" id="RHEA:11740"/>
        <dbReference type="ChEBI" id="CHEBI:15378"/>
        <dbReference type="ChEBI" id="CHEBI:57783"/>
        <dbReference type="ChEBI" id="CHEBI:57925"/>
        <dbReference type="ChEBI" id="CHEBI:58297"/>
        <dbReference type="ChEBI" id="CHEBI:58349"/>
        <dbReference type="EC" id="1.8.1.7"/>
    </reaction>
</comment>
<evidence type="ECO:0000256" key="5">
    <source>
        <dbReference type="ARBA" id="ARBA00022857"/>
    </source>
</evidence>
<evidence type="ECO:0000256" key="9">
    <source>
        <dbReference type="ARBA" id="ARBA00049142"/>
    </source>
</evidence>
<dbReference type="InterPro" id="IPR001100">
    <property type="entry name" value="Pyr_nuc-diS_OxRdtase"/>
</dbReference>
<dbReference type="NCBIfam" id="NF004776">
    <property type="entry name" value="PRK06116.1"/>
    <property type="match status" value="1"/>
</dbReference>
<dbReference type="EMBL" id="FMXQ01000004">
    <property type="protein sequence ID" value="SDB32320.1"/>
    <property type="molecule type" value="Genomic_DNA"/>
</dbReference>
<dbReference type="GO" id="GO:0005829">
    <property type="term" value="C:cytosol"/>
    <property type="evidence" value="ECO:0007669"/>
    <property type="project" value="TreeGrafter"/>
</dbReference>
<evidence type="ECO:0000256" key="2">
    <source>
        <dbReference type="ARBA" id="ARBA00011738"/>
    </source>
</evidence>
<evidence type="ECO:0000256" key="3">
    <source>
        <dbReference type="ARBA" id="ARBA00022630"/>
    </source>
</evidence>
<feature type="binding site" evidence="11">
    <location>
        <position position="51"/>
    </location>
    <ligand>
        <name>FAD</name>
        <dbReference type="ChEBI" id="CHEBI:57692"/>
    </ligand>
</feature>
<keyword evidence="11" id="KW-0547">Nucleotide-binding</keyword>
<dbReference type="Pfam" id="PF07992">
    <property type="entry name" value="Pyr_redox_2"/>
    <property type="match status" value="1"/>
</dbReference>
<evidence type="ECO:0000256" key="4">
    <source>
        <dbReference type="ARBA" id="ARBA00022827"/>
    </source>
</evidence>
<dbReference type="NCBIfam" id="TIGR01424">
    <property type="entry name" value="gluta_reduc_2"/>
    <property type="match status" value="1"/>
</dbReference>
<feature type="binding site" evidence="11">
    <location>
        <position position="263"/>
    </location>
    <ligand>
        <name>NAD(+)</name>
        <dbReference type="ChEBI" id="CHEBI:57540"/>
    </ligand>
</feature>
<feature type="domain" description="FAD/NAD(P)-binding" evidence="16">
    <location>
        <begin position="5"/>
        <end position="319"/>
    </location>
</feature>
<comment type="similarity">
    <text evidence="1 13">Belongs to the class-I pyridine nucleotide-disulfide oxidoreductase family.</text>
</comment>
<dbReference type="PANTHER" id="PTHR42737:SF2">
    <property type="entry name" value="GLUTATHIONE REDUCTASE"/>
    <property type="match status" value="1"/>
</dbReference>
<comment type="cofactor">
    <cofactor evidence="11">
        <name>FAD</name>
        <dbReference type="ChEBI" id="CHEBI:57692"/>
    </cofactor>
    <text evidence="11">Binds 1 FAD per subunit.</text>
</comment>
<gene>
    <name evidence="17" type="ORF">SAMN02982931_02506</name>
</gene>
<dbReference type="GO" id="GO:0050660">
    <property type="term" value="F:flavin adenine dinucleotide binding"/>
    <property type="evidence" value="ECO:0007669"/>
    <property type="project" value="InterPro"/>
</dbReference>
<dbReference type="GO" id="GO:0045454">
    <property type="term" value="P:cell redox homeostasis"/>
    <property type="evidence" value="ECO:0007669"/>
    <property type="project" value="InterPro"/>
</dbReference>
<dbReference type="InterPro" id="IPR016156">
    <property type="entry name" value="FAD/NAD-linked_Rdtase_dimer_sf"/>
</dbReference>
<dbReference type="Proteomes" id="UP000199071">
    <property type="component" value="Unassembled WGS sequence"/>
</dbReference>
<dbReference type="EC" id="1.8.1.7" evidence="14"/>
<evidence type="ECO:0000313" key="17">
    <source>
        <dbReference type="EMBL" id="SDB32320.1"/>
    </source>
</evidence>
<evidence type="ECO:0000256" key="10">
    <source>
        <dbReference type="PIRSR" id="PIRSR000350-2"/>
    </source>
</evidence>
<dbReference type="RefSeq" id="WP_090876749.1">
    <property type="nucleotide sequence ID" value="NZ_FMXQ01000004.1"/>
</dbReference>
<comment type="subunit">
    <text evidence="2">Homodimer.</text>
</comment>
<feature type="binding site" evidence="11">
    <location>
        <begin position="176"/>
        <end position="183"/>
    </location>
    <ligand>
        <name>NAD(+)</name>
        <dbReference type="ChEBI" id="CHEBI:57540"/>
    </ligand>
</feature>
<dbReference type="Gene3D" id="3.30.390.30">
    <property type="match status" value="1"/>
</dbReference>
<dbReference type="InterPro" id="IPR046952">
    <property type="entry name" value="GSHR/TRXR-like"/>
</dbReference>
<dbReference type="PROSITE" id="PS00076">
    <property type="entry name" value="PYRIDINE_REDOX_1"/>
    <property type="match status" value="1"/>
</dbReference>
<dbReference type="Gene3D" id="3.50.50.60">
    <property type="entry name" value="FAD/NAD(P)-binding domain"/>
    <property type="match status" value="2"/>
</dbReference>
<sequence length="467" mass="50194">MNYDYDFFVIGAGSGGVRAARIAAQHGARVAIAEDDKVGGTCVIRGCVPKKLFVHAAHFADELEDSIGFGWTTKGVKFDWPTLRDNVNADTDWLSGIYIRNLERSGAELIRSRAVLEDAHTIRLVGEDRSVTAKYILIATGGRPVVDESVPGFEHAIVSDDLFHLERLPRRMVIIGGGYIALEFAAIFNAFAVETTVAHRGADILRGFDADVRKAVHAALEHRGIDVSCGTKITRIERKDDGLVATTTGGDELAADQVLFAIGRSPNTVGLGLEEAGVVSEPDGRIEVDRYSRTNVESIYAVGDVTNRIQLTPIAIREGEAVADTLFGGRPTALDHADIPTAVFTQPEVGTVGLTEEAAKAAHDAVDIYKASFKPLHHRVAGREERMLLKLVVDGDTDRVLGFHGVGDGAAEMAQLVAVAIKMGATKADFDATVALHPTQSEELVTMRSPVERHRTPVALPEPAPAK</sequence>
<feature type="disulfide bond" description="Redox-active" evidence="12">
    <location>
        <begin position="42"/>
        <end position="47"/>
    </location>
</feature>
<reference evidence="17 18" key="1">
    <citation type="submission" date="2016-10" db="EMBL/GenBank/DDBJ databases">
        <authorList>
            <person name="de Groot N.N."/>
        </authorList>
    </citation>
    <scope>NUCLEOTIDE SEQUENCE [LARGE SCALE GENOMIC DNA]</scope>
    <source>
        <strain evidence="17 18">ATCC 35022</strain>
    </source>
</reference>
<dbReference type="AlphaFoldDB" id="A0A1G6CHF3"/>
<organism evidence="17 18">
    <name type="scientific">Bauldia litoralis</name>
    <dbReference type="NCBI Taxonomy" id="665467"/>
    <lineage>
        <taxon>Bacteria</taxon>
        <taxon>Pseudomonadati</taxon>
        <taxon>Pseudomonadota</taxon>
        <taxon>Alphaproteobacteria</taxon>
        <taxon>Hyphomicrobiales</taxon>
        <taxon>Kaistiaceae</taxon>
        <taxon>Bauldia</taxon>
    </lineage>
</organism>
<evidence type="ECO:0000256" key="8">
    <source>
        <dbReference type="ARBA" id="ARBA00023284"/>
    </source>
</evidence>
<dbReference type="GO" id="GO:0006749">
    <property type="term" value="P:glutathione metabolic process"/>
    <property type="evidence" value="ECO:0007669"/>
    <property type="project" value="InterPro"/>
</dbReference>
<protein>
    <recommendedName>
        <fullName evidence="14">Glutathione reductase</fullName>
        <shortName evidence="14">GRase</shortName>
        <ecNumber evidence="14">1.8.1.7</ecNumber>
    </recommendedName>
</protein>
<evidence type="ECO:0000259" key="16">
    <source>
        <dbReference type="Pfam" id="PF07992"/>
    </source>
</evidence>
<dbReference type="InterPro" id="IPR012999">
    <property type="entry name" value="Pyr_OxRdtase_I_AS"/>
</dbReference>
<dbReference type="InterPro" id="IPR036188">
    <property type="entry name" value="FAD/NAD-bd_sf"/>
</dbReference>
<dbReference type="InterPro" id="IPR004099">
    <property type="entry name" value="Pyr_nucl-diS_OxRdtase_dimer"/>
</dbReference>
<evidence type="ECO:0000256" key="7">
    <source>
        <dbReference type="ARBA" id="ARBA00023157"/>
    </source>
</evidence>
<keyword evidence="6 13" id="KW-0560">Oxidoreductase</keyword>
<dbReference type="PANTHER" id="PTHR42737">
    <property type="entry name" value="GLUTATHIONE REDUCTASE"/>
    <property type="match status" value="1"/>
</dbReference>
<dbReference type="PRINTS" id="PR00368">
    <property type="entry name" value="FADPNR"/>
</dbReference>
<dbReference type="Pfam" id="PF02852">
    <property type="entry name" value="Pyr_redox_dim"/>
    <property type="match status" value="1"/>
</dbReference>
<dbReference type="InterPro" id="IPR023753">
    <property type="entry name" value="FAD/NAD-binding_dom"/>
</dbReference>
<keyword evidence="3 13" id="KW-0285">Flavoprotein</keyword>
<accession>A0A1G6CHF3</accession>
<evidence type="ECO:0000256" key="13">
    <source>
        <dbReference type="RuleBase" id="RU003691"/>
    </source>
</evidence>
<evidence type="ECO:0000256" key="12">
    <source>
        <dbReference type="PIRSR" id="PIRSR000350-4"/>
    </source>
</evidence>
<feature type="active site" description="Proton acceptor" evidence="10">
    <location>
        <position position="437"/>
    </location>
</feature>
<evidence type="ECO:0000313" key="18">
    <source>
        <dbReference type="Proteomes" id="UP000199071"/>
    </source>
</evidence>
<dbReference type="GO" id="GO:0004362">
    <property type="term" value="F:glutathione-disulfide reductase (NADPH) activity"/>
    <property type="evidence" value="ECO:0007669"/>
    <property type="project" value="UniProtKB-EC"/>
</dbReference>
<dbReference type="GO" id="GO:0034599">
    <property type="term" value="P:cellular response to oxidative stress"/>
    <property type="evidence" value="ECO:0007669"/>
    <property type="project" value="TreeGrafter"/>
</dbReference>
<comment type="function">
    <text evidence="14">Catalyzes the reduction of glutathione disulfide (GSSG) to reduced glutathione (GSH).</text>
</comment>
<dbReference type="STRING" id="665467.SAMN02982931_02506"/>
<keyword evidence="18" id="KW-1185">Reference proteome</keyword>
<keyword evidence="8 13" id="KW-0676">Redox-active center</keyword>
<evidence type="ECO:0000256" key="11">
    <source>
        <dbReference type="PIRSR" id="PIRSR000350-3"/>
    </source>
</evidence>
<evidence type="ECO:0000256" key="6">
    <source>
        <dbReference type="ARBA" id="ARBA00023002"/>
    </source>
</evidence>
<evidence type="ECO:0000259" key="15">
    <source>
        <dbReference type="Pfam" id="PF02852"/>
    </source>
</evidence>
<dbReference type="InterPro" id="IPR006324">
    <property type="entry name" value="GSHR"/>
</dbReference>
<feature type="domain" description="Pyridine nucleotide-disulphide oxidoreductase dimerisation" evidence="15">
    <location>
        <begin position="339"/>
        <end position="447"/>
    </location>
</feature>
<keyword evidence="4 11" id="KW-0274">FAD</keyword>
<dbReference type="GO" id="GO:0050661">
    <property type="term" value="F:NADP binding"/>
    <property type="evidence" value="ECO:0007669"/>
    <property type="project" value="InterPro"/>
</dbReference>
<feature type="binding site" evidence="11">
    <location>
        <position position="304"/>
    </location>
    <ligand>
        <name>FAD</name>
        <dbReference type="ChEBI" id="CHEBI:57692"/>
    </ligand>
</feature>
<proteinExistence type="inferred from homology"/>
<dbReference type="SUPFAM" id="SSF51905">
    <property type="entry name" value="FAD/NAD(P)-binding domain"/>
    <property type="match status" value="1"/>
</dbReference>
<evidence type="ECO:0000256" key="14">
    <source>
        <dbReference type="RuleBase" id="RU365040"/>
    </source>
</evidence>
<name>A0A1G6CHF3_9HYPH</name>
<dbReference type="OrthoDB" id="9776382at2"/>
<dbReference type="PIRSF" id="PIRSF000350">
    <property type="entry name" value="Mercury_reductase_MerA"/>
    <property type="match status" value="1"/>
</dbReference>